<dbReference type="Gene3D" id="1.10.1070.11">
    <property type="entry name" value="Phosphatidylinositol 3-/4-kinase, catalytic domain"/>
    <property type="match status" value="1"/>
</dbReference>
<dbReference type="GO" id="GO:0106310">
    <property type="term" value="F:protein serine kinase activity"/>
    <property type="evidence" value="ECO:0007669"/>
    <property type="project" value="RHEA"/>
</dbReference>
<dbReference type="Proteomes" id="UP001412239">
    <property type="component" value="Unassembled WGS sequence"/>
</dbReference>
<dbReference type="GO" id="GO:0005524">
    <property type="term" value="F:ATP binding"/>
    <property type="evidence" value="ECO:0007669"/>
    <property type="project" value="UniProtKB-KW"/>
</dbReference>
<dbReference type="SUPFAM" id="SSF56112">
    <property type="entry name" value="Protein kinase-like (PK-like)"/>
    <property type="match status" value="1"/>
</dbReference>
<evidence type="ECO:0000256" key="2">
    <source>
        <dbReference type="ARBA" id="ARBA00004574"/>
    </source>
</evidence>
<comment type="subunit">
    <text evidence="4">Associates with DNA double-strand breaks.</text>
</comment>
<evidence type="ECO:0000256" key="7">
    <source>
        <dbReference type="ARBA" id="ARBA00022454"/>
    </source>
</evidence>
<dbReference type="InterPro" id="IPR021668">
    <property type="entry name" value="TAN"/>
</dbReference>
<dbReference type="InterPro" id="IPR018936">
    <property type="entry name" value="PI3/4_kinase_CS"/>
</dbReference>
<dbReference type="Pfam" id="PF02260">
    <property type="entry name" value="FATC"/>
    <property type="match status" value="1"/>
</dbReference>
<evidence type="ECO:0000256" key="19">
    <source>
        <dbReference type="ARBA" id="ARBA00048679"/>
    </source>
</evidence>
<dbReference type="InterPro" id="IPR000403">
    <property type="entry name" value="PI3/4_kinase_cat_dom"/>
</dbReference>
<keyword evidence="13 20" id="KW-0067">ATP-binding</keyword>
<evidence type="ECO:0000256" key="3">
    <source>
        <dbReference type="ARBA" id="ARBA00010769"/>
    </source>
</evidence>
<comment type="function">
    <text evidence="17 20">Serine/threonine protein kinase which activates checkpoint signaling upon genotoxic stresses such as ionizing radiation (IR), ultraviolet light (UV), or DNA replication stalling, thereby acting as a DNA damage sensor. Recognizes the substrate consensus sequence [ST]-Q. Phosphorylates histone H2A to form H2AS128ph (gamma-H2A) at sites of DNA damage, involved in the regulation of DNA damage response mechanism. Required for the control of telomere length and genome stability.</text>
</comment>
<keyword evidence="14 20" id="KW-0156">Chromatin regulator</keyword>
<keyword evidence="8 20" id="KW-0723">Serine/threonine-protein kinase</keyword>
<evidence type="ECO:0000256" key="12">
    <source>
        <dbReference type="ARBA" id="ARBA00022777"/>
    </source>
</evidence>
<keyword evidence="11 20" id="KW-0227">DNA damage</keyword>
<dbReference type="GO" id="GO:0005634">
    <property type="term" value="C:nucleus"/>
    <property type="evidence" value="ECO:0007669"/>
    <property type="project" value="UniProtKB-SubCell"/>
</dbReference>
<evidence type="ECO:0000256" key="4">
    <source>
        <dbReference type="ARBA" id="ARBA00011370"/>
    </source>
</evidence>
<evidence type="ECO:0000313" key="27">
    <source>
        <dbReference type="Proteomes" id="UP001412239"/>
    </source>
</evidence>
<evidence type="ECO:0000256" key="21">
    <source>
        <dbReference type="SAM" id="Coils"/>
    </source>
</evidence>
<dbReference type="FunFam" id="3.30.1010.10:FF:000019">
    <property type="entry name" value="Serine/threonine-protein kinase Tel1"/>
    <property type="match status" value="1"/>
</dbReference>
<evidence type="ECO:0000256" key="13">
    <source>
        <dbReference type="ARBA" id="ARBA00022840"/>
    </source>
</evidence>
<evidence type="ECO:0000256" key="8">
    <source>
        <dbReference type="ARBA" id="ARBA00022527"/>
    </source>
</evidence>
<keyword evidence="9 20" id="KW-0808">Transferase</keyword>
<feature type="compositionally biased region" description="Low complexity" evidence="22">
    <location>
        <begin position="146"/>
        <end position="156"/>
    </location>
</feature>
<evidence type="ECO:0000256" key="16">
    <source>
        <dbReference type="ARBA" id="ARBA00023242"/>
    </source>
</evidence>
<dbReference type="PROSITE" id="PS50290">
    <property type="entry name" value="PI3_4_KINASE_3"/>
    <property type="match status" value="1"/>
</dbReference>
<dbReference type="InterPro" id="IPR044107">
    <property type="entry name" value="PIKKc_ATM"/>
</dbReference>
<keyword evidence="27" id="KW-1185">Reference proteome</keyword>
<evidence type="ECO:0000256" key="1">
    <source>
        <dbReference type="ARBA" id="ARBA00004123"/>
    </source>
</evidence>
<proteinExistence type="inferred from homology"/>
<evidence type="ECO:0000256" key="14">
    <source>
        <dbReference type="ARBA" id="ARBA00022853"/>
    </source>
</evidence>
<dbReference type="InterPro" id="IPR011009">
    <property type="entry name" value="Kinase-like_dom_sf"/>
</dbReference>
<dbReference type="GO" id="GO:0006325">
    <property type="term" value="P:chromatin organization"/>
    <property type="evidence" value="ECO:0007669"/>
    <property type="project" value="UniProtKB-KW"/>
</dbReference>
<dbReference type="InterPro" id="IPR036940">
    <property type="entry name" value="PI3/4_kinase_cat_sf"/>
</dbReference>
<feature type="coiled-coil region" evidence="21">
    <location>
        <begin position="2238"/>
        <end position="2265"/>
    </location>
</feature>
<dbReference type="SMART" id="SM00146">
    <property type="entry name" value="PI3Kc"/>
    <property type="match status" value="1"/>
</dbReference>
<evidence type="ECO:0000256" key="11">
    <source>
        <dbReference type="ARBA" id="ARBA00022763"/>
    </source>
</evidence>
<dbReference type="GO" id="GO:0035556">
    <property type="term" value="P:intracellular signal transduction"/>
    <property type="evidence" value="ECO:0007669"/>
    <property type="project" value="UniProtKB-ARBA"/>
</dbReference>
<evidence type="ECO:0000259" key="23">
    <source>
        <dbReference type="PROSITE" id="PS50290"/>
    </source>
</evidence>
<evidence type="ECO:0000256" key="10">
    <source>
        <dbReference type="ARBA" id="ARBA00022741"/>
    </source>
</evidence>
<evidence type="ECO:0000256" key="6">
    <source>
        <dbReference type="ARBA" id="ARBA00014619"/>
    </source>
</evidence>
<keyword evidence="10 20" id="KW-0547">Nucleotide-binding</keyword>
<protein>
    <recommendedName>
        <fullName evidence="6 20">Serine/threonine-protein kinase Tel1</fullName>
        <ecNumber evidence="5 20">2.7.11.1</ecNumber>
    </recommendedName>
</protein>
<keyword evidence="12 20" id="KW-0418">Kinase</keyword>
<keyword evidence="7 20" id="KW-0158">Chromosome</keyword>
<evidence type="ECO:0000256" key="22">
    <source>
        <dbReference type="SAM" id="MobiDB-lite"/>
    </source>
</evidence>
<feature type="region of interest" description="Disordered" evidence="22">
    <location>
        <begin position="141"/>
        <end position="163"/>
    </location>
</feature>
<dbReference type="InterPro" id="IPR003152">
    <property type="entry name" value="FATC_dom"/>
</dbReference>
<comment type="subcellular location">
    <subcellularLocation>
        <location evidence="2 20">Chromosome</location>
        <location evidence="2 20">Telomere</location>
    </subcellularLocation>
    <subcellularLocation>
        <location evidence="1 20">Nucleus</location>
    </subcellularLocation>
</comment>
<gene>
    <name evidence="26" type="ORF">GSTUAT00006912001</name>
</gene>
<dbReference type="Pfam" id="PF11640">
    <property type="entry name" value="TAN"/>
    <property type="match status" value="1"/>
</dbReference>
<dbReference type="GO" id="GO:0006281">
    <property type="term" value="P:DNA repair"/>
    <property type="evidence" value="ECO:0007669"/>
    <property type="project" value="InterPro"/>
</dbReference>
<dbReference type="EC" id="2.7.11.1" evidence="5 20"/>
<keyword evidence="21" id="KW-0175">Coiled coil</keyword>
<dbReference type="PROSITE" id="PS51190">
    <property type="entry name" value="FATC"/>
    <property type="match status" value="1"/>
</dbReference>
<name>A0A292PMY8_9PEZI</name>
<dbReference type="SUPFAM" id="SSF48371">
    <property type="entry name" value="ARM repeat"/>
    <property type="match status" value="1"/>
</dbReference>
<organism evidence="26 27">
    <name type="scientific">Tuber aestivum</name>
    <name type="common">summer truffle</name>
    <dbReference type="NCBI Taxonomy" id="59557"/>
    <lineage>
        <taxon>Eukaryota</taxon>
        <taxon>Fungi</taxon>
        <taxon>Dikarya</taxon>
        <taxon>Ascomycota</taxon>
        <taxon>Pezizomycotina</taxon>
        <taxon>Pezizomycetes</taxon>
        <taxon>Pezizales</taxon>
        <taxon>Tuberaceae</taxon>
        <taxon>Tuber</taxon>
    </lineage>
</organism>
<comment type="catalytic activity">
    <reaction evidence="18 20">
        <text>L-threonyl-[protein] + ATP = O-phospho-L-threonyl-[protein] + ADP + H(+)</text>
        <dbReference type="Rhea" id="RHEA:46608"/>
        <dbReference type="Rhea" id="RHEA-COMP:11060"/>
        <dbReference type="Rhea" id="RHEA-COMP:11605"/>
        <dbReference type="ChEBI" id="CHEBI:15378"/>
        <dbReference type="ChEBI" id="CHEBI:30013"/>
        <dbReference type="ChEBI" id="CHEBI:30616"/>
        <dbReference type="ChEBI" id="CHEBI:61977"/>
        <dbReference type="ChEBI" id="CHEBI:456216"/>
        <dbReference type="EC" id="2.7.11.1"/>
    </reaction>
</comment>
<dbReference type="Pfam" id="PF00454">
    <property type="entry name" value="PI3_PI4_kinase"/>
    <property type="match status" value="1"/>
</dbReference>
<evidence type="ECO:0000256" key="9">
    <source>
        <dbReference type="ARBA" id="ARBA00022679"/>
    </source>
</evidence>
<dbReference type="GO" id="GO:0000781">
    <property type="term" value="C:chromosome, telomeric region"/>
    <property type="evidence" value="ECO:0007669"/>
    <property type="project" value="UniProtKB-SubCell"/>
</dbReference>
<dbReference type="SMART" id="SM01343">
    <property type="entry name" value="FATC"/>
    <property type="match status" value="1"/>
</dbReference>
<dbReference type="PROSITE" id="PS51189">
    <property type="entry name" value="FAT"/>
    <property type="match status" value="1"/>
</dbReference>
<dbReference type="InterPro" id="IPR016024">
    <property type="entry name" value="ARM-type_fold"/>
</dbReference>
<reference evidence="26" key="1">
    <citation type="submission" date="2015-10" db="EMBL/GenBank/DDBJ databases">
        <authorList>
            <person name="Regsiter A."/>
            <person name="william w."/>
        </authorList>
    </citation>
    <scope>NUCLEOTIDE SEQUENCE</scope>
    <source>
        <strain evidence="26">Montdore</strain>
    </source>
</reference>
<dbReference type="InterPro" id="IPR038980">
    <property type="entry name" value="ATM_plant"/>
</dbReference>
<comment type="similarity">
    <text evidence="3 20">Belongs to the PI3/PI4-kinase family. ATM subfamily.</text>
</comment>
<feature type="domain" description="PI3K/PI4K catalytic" evidence="23">
    <location>
        <begin position="2504"/>
        <end position="2831"/>
    </location>
</feature>
<feature type="domain" description="FATC" evidence="25">
    <location>
        <begin position="2829"/>
        <end position="2861"/>
    </location>
</feature>
<feature type="domain" description="FAT" evidence="24">
    <location>
        <begin position="1806"/>
        <end position="2400"/>
    </location>
</feature>
<dbReference type="Gene3D" id="3.30.1010.10">
    <property type="entry name" value="Phosphatidylinositol 3-kinase Catalytic Subunit, Chain A, domain 4"/>
    <property type="match status" value="1"/>
</dbReference>
<evidence type="ECO:0000256" key="20">
    <source>
        <dbReference type="RuleBase" id="RU365027"/>
    </source>
</evidence>
<dbReference type="GO" id="GO:0004674">
    <property type="term" value="F:protein serine/threonine kinase activity"/>
    <property type="evidence" value="ECO:0007669"/>
    <property type="project" value="UniProtKB-KW"/>
</dbReference>
<evidence type="ECO:0000256" key="15">
    <source>
        <dbReference type="ARBA" id="ARBA00022895"/>
    </source>
</evidence>
<keyword evidence="15 20" id="KW-0779">Telomere</keyword>
<evidence type="ECO:0000259" key="25">
    <source>
        <dbReference type="PROSITE" id="PS51190"/>
    </source>
</evidence>
<dbReference type="PROSITE" id="PS00916">
    <property type="entry name" value="PI3_4_KINASE_2"/>
    <property type="match status" value="1"/>
</dbReference>
<comment type="catalytic activity">
    <reaction evidence="19">
        <text>L-seryl-[protein] + ATP = O-phospho-L-seryl-[protein] + ADP + H(+)</text>
        <dbReference type="Rhea" id="RHEA:17989"/>
        <dbReference type="Rhea" id="RHEA-COMP:9863"/>
        <dbReference type="Rhea" id="RHEA-COMP:11604"/>
        <dbReference type="ChEBI" id="CHEBI:15378"/>
        <dbReference type="ChEBI" id="CHEBI:29999"/>
        <dbReference type="ChEBI" id="CHEBI:30616"/>
        <dbReference type="ChEBI" id="CHEBI:83421"/>
        <dbReference type="ChEBI" id="CHEBI:456216"/>
        <dbReference type="EC" id="2.7.11.1"/>
    </reaction>
</comment>
<evidence type="ECO:0000256" key="18">
    <source>
        <dbReference type="ARBA" id="ARBA00047899"/>
    </source>
</evidence>
<dbReference type="SMART" id="SM01342">
    <property type="entry name" value="TAN"/>
    <property type="match status" value="1"/>
</dbReference>
<evidence type="ECO:0000256" key="17">
    <source>
        <dbReference type="ARBA" id="ARBA00025079"/>
    </source>
</evidence>
<dbReference type="InterPro" id="IPR014009">
    <property type="entry name" value="PIK_FAT"/>
</dbReference>
<feature type="coiled-coil region" evidence="21">
    <location>
        <begin position="713"/>
        <end position="740"/>
    </location>
</feature>
<dbReference type="CDD" id="cd05171">
    <property type="entry name" value="PIKKc_ATM"/>
    <property type="match status" value="1"/>
</dbReference>
<evidence type="ECO:0000259" key="24">
    <source>
        <dbReference type="PROSITE" id="PS51189"/>
    </source>
</evidence>
<sequence>MFEAIFRAVVKEKMIYTRQNKPSLVKSVGSRLSLCASVFRLAVEQGVAHIRNKTFKALSKHVIDILPQGDGLCEPISLDYIKALRTCLACSPHAEHIDKKEWATLARFCCTHVESQLGLLIGDPESADEDASGSRNVRLSLSRDVSSASRRSQPPSQGTPRLNHDSEELMLCLEILLKTPNAPIVEHDEMVVRTILGFLVSQPTVTRAHPPAFTALNSVLEVIATNNISLTAKVAQGIVPVLAKLWDSKQPTFREQMMITLIYILPQIRTIISEGRSRTLRRKVEALSEALFVECSGRADRDQLQLDDLVFPDPLKTFDAEVTPLGLQGFCLRKGNQRAEMNWIVPQLMATVVNILDRSGGGPAGSNGKAPEEDRHKRLRVSKNFEELMRNARSMITSRKLCALQTLPFLVGRRDMESGELSSVLLDLFNACSDDNPVISSWALLSISSCAFSKSASDPSHRPIWNQIWQLCARYSANQATCRAACHLMRIVLAVDLVPYTEISKEVDAMILSIDLSGPANVVDSSLEVWCLILEKRNTVAHSSILQPGERLLQWLISKWRPVDALERGTALFYSQHLCPKNLSSFLLSCCGKKPLDFEAYPPQPCGPIGQAVIRVARHSRLLSFLLFGDEMVPADTRANTARANTLRDAQPTAHPGVELQVIEFLDRQCDAVREKWQTMVATQLQHITPDIVQNLIGFICTASILCSAVRPRTRDRIKAEALEKKLEALNGDALGYVERDDCGAKQVEGLVRCVAGVVPRPGVIVASSYNAPQVFTGQFGRVLAAISRAFEEKNIVKSSIDLTEDGVDMMDMDDGFDMPDNDRTVKRVDFSRESIQAARAAETFQHCTTALLSLFALSTKHDGSGELCGHFVDYLMGVSKERLIMSRPLIRDFLFAAGDRFADGDAANLTEHLAMALLQDYGTERCETAVQLCIDALSALVPRWAVEGAQGDLVANCESIYEWVTKVALDRALMSSTTRMEMAHLLQRILEVNPEYGQMSEMKSARTQFIGLLADGDVRVSFELGNCVPVLFKIFGLTVHETVFKDILSHLTDQSDWTEGLAMRVYTLAQLAFTTFSTKKLIVYHIFETGQLVDGEKYAAKALSSVAKALKLDGHRDLFKIFSPQLLYTWIDNDELTRFPFRVFGYGSLKELFADVQEDLVAQLLMKEKDDASQELAKILDVSYNDLLEKGFHKILAYGVAGAIATPPRADAPRTPNVELRIRQRLGDEEYKRLLEKKFALIIASLFQVMQEDGVSDRFLSKDPSLAATAAHMRDIVEISHSTGKIPDPLRPYFKLKVVLNAVHHLCGRLHYDDARLWTPAMFTFVTRRLLDTMDPALGSLSACAVVRKIRLLVCLANPKSIDGYALEMVIHGLKPYIVDTYCAEDAVGIVQYLLDQGKEYLTTQPAFVIGTFLSILASLRAFLSTTTGQEDTQVQLSINIAQSFHIWLGDYLTGCHFPELNGMQNQLFQAIVESAMGFRLHGNASSGTKESDLLRHLLDDDRNKDKLLDDVSRGLAFSLVCSDFQKPVSFRDDIFGSDEESVARSRVLLRTCRRLDVSDGFLLWAARVLGRSYAASGDIHSEWTQEIELEKITDLDTTQYDLDIIPKAGIFQRLMKLLLSDDRLVVGLAEATLETIFFDESRSPGVATFHYILDEKTYKAMKWSILPMSLSEDENPRPIASVAKPEILPVNEWVKNLTTAISTNLQEDAVVKNLRPILEKVGGLAKDLFPFVVHILLLHHIKGDDKLKMELSQLFRDCFRTCAEKTVPHSIILIKTVLYLRTQETAQETTKLPRDNWLDVDYLEMARAACTCKMFKVSLLFAEIYHSESGNAEFPDSELLLEIFRNVDDLDSYYGVSQASSLETVLKRFEYEEDGWKSLSFRGANLESHLRLGSTSDGQDLFGVVDAFNTLGMNGLSHAFLQSGTAADASEDTLDNMFRSAWKLEQWDLPCPSSCATRSAVIYRALQSVNNSVDMRTMPSQLDSSFFDVMRQITAGKQTGHSLGASMRTLAMLTEMEEVLVSKETEELEQVWERLQNRNSWMHIGRYSDVEEIMAMRQTILSSVSKRDHLRRAVGVDIKTARFLEAKALVASCKMARSHKVLQHSLSAATQLSKAAESCKQVGLDINAVATLQAANVLWDHGQGIASIRMLQALGFDSALGQQSIVVGKAKLLAKLGNWVSEARLEKPDKIMGNYLVFAIDELKDNYSGPEAGRVFHEFASFCHQQLQNAGNIEDYQRALKLRQNKEAEVRELEKLMKSATGSKLEQLTAYRHKAKTWLNLDDAEFNRYRSSSEAFLERSISNYLRALATCDDYDHDAVRFCALWLEHSSDVKVNKAAQAPLGKVASRKFVPLMNQLSSRLLESPEDIFQSLLFPLILRICMDHPHHGHYQILALTRAKPKDNISQARQASAVKIATKLKADPSSKSLFSHVIQATATYIKLATQKIEKKPNIKPVLKNVLTRDVYSKFVVDIPNWKIPPPTMQIEVRADRDYSGLPVIVKFHPEITIASGISAPKIVTCLATDGRTFKMLFKGGNDDLRQDAIMEQVFEQVSNLLKKSRTTRQRNLSIRNYKVLPLATNAGIIEFVANTIPLYDFLMPAHISYHPRDWKPTYCRKTIADVQTKTREVRIDAFQRVAAHFKPVMRYFFMHKFNGPDDWFSSRLAYSRSTAAISILGHVLGLGDRHGHNILLDEKSGEVVHIDLGVAFEQGRVLPVPEVVPFRLTRDIIDGFGVTRTEGVFRRSCEFTLTVLRNEAYNITTILGVLRYDPLYSWTISPLRMKKMQDQVEAAATGIVDEGIVGAGGAGKKDEEGEADRALTVVAKKLSATLSVSATVNELIQVAGDERNLAVLYSGWAAYA</sequence>
<keyword evidence="16 20" id="KW-0539">Nucleus</keyword>
<dbReference type="EMBL" id="LN891101">
    <property type="protein sequence ID" value="CUS09032.1"/>
    <property type="molecule type" value="Genomic_DNA"/>
</dbReference>
<dbReference type="PROSITE" id="PS00915">
    <property type="entry name" value="PI3_4_KINASE_1"/>
    <property type="match status" value="1"/>
</dbReference>
<accession>A0A292PMY8</accession>
<evidence type="ECO:0000313" key="26">
    <source>
        <dbReference type="EMBL" id="CUS09032.1"/>
    </source>
</evidence>
<dbReference type="PANTHER" id="PTHR37079">
    <property type="entry name" value="SERINE/THREONINE-PROTEIN KINASE ATM"/>
    <property type="match status" value="1"/>
</dbReference>
<dbReference type="PANTHER" id="PTHR37079:SF4">
    <property type="entry name" value="SERINE_THREONINE-PROTEIN KINASE ATM"/>
    <property type="match status" value="1"/>
</dbReference>
<evidence type="ECO:0000256" key="5">
    <source>
        <dbReference type="ARBA" id="ARBA00012513"/>
    </source>
</evidence>